<evidence type="ECO:0000256" key="1">
    <source>
        <dbReference type="SAM" id="MobiDB-lite"/>
    </source>
</evidence>
<dbReference type="Proteomes" id="UP000595437">
    <property type="component" value="Chromosome 12"/>
</dbReference>
<feature type="compositionally biased region" description="Low complexity" evidence="1">
    <location>
        <begin position="27"/>
        <end position="36"/>
    </location>
</feature>
<evidence type="ECO:0000313" key="2">
    <source>
        <dbReference type="EMBL" id="QQP37829.1"/>
    </source>
</evidence>
<organism evidence="2 3">
    <name type="scientific">Caligus rogercresseyi</name>
    <name type="common">Sea louse</name>
    <dbReference type="NCBI Taxonomy" id="217165"/>
    <lineage>
        <taxon>Eukaryota</taxon>
        <taxon>Metazoa</taxon>
        <taxon>Ecdysozoa</taxon>
        <taxon>Arthropoda</taxon>
        <taxon>Crustacea</taxon>
        <taxon>Multicrustacea</taxon>
        <taxon>Hexanauplia</taxon>
        <taxon>Copepoda</taxon>
        <taxon>Siphonostomatoida</taxon>
        <taxon>Caligidae</taxon>
        <taxon>Caligus</taxon>
    </lineage>
</organism>
<keyword evidence="3" id="KW-1185">Reference proteome</keyword>
<name>A0A7T8GU34_CALRO</name>
<proteinExistence type="predicted"/>
<protein>
    <submittedName>
        <fullName evidence="2">Uncharacterized protein</fullName>
    </submittedName>
</protein>
<feature type="non-terminal residue" evidence="2">
    <location>
        <position position="64"/>
    </location>
</feature>
<accession>A0A7T8GU34</accession>
<feature type="non-terminal residue" evidence="2">
    <location>
        <position position="1"/>
    </location>
</feature>
<dbReference type="EMBL" id="CP045901">
    <property type="protein sequence ID" value="QQP37829.1"/>
    <property type="molecule type" value="Genomic_DNA"/>
</dbReference>
<evidence type="ECO:0000313" key="3">
    <source>
        <dbReference type="Proteomes" id="UP000595437"/>
    </source>
</evidence>
<dbReference type="AlphaFoldDB" id="A0A7T8GU34"/>
<reference evidence="3" key="1">
    <citation type="submission" date="2021-01" db="EMBL/GenBank/DDBJ databases">
        <title>Caligus Genome Assembly.</title>
        <authorList>
            <person name="Gallardo-Escarate C."/>
        </authorList>
    </citation>
    <scope>NUCLEOTIDE SEQUENCE [LARGE SCALE GENOMIC DNA]</scope>
</reference>
<feature type="region of interest" description="Disordered" evidence="1">
    <location>
        <begin position="1"/>
        <end position="52"/>
    </location>
</feature>
<sequence length="64" mass="6528">GNRSCMTLPRHHTPSSSAGSSSGGSSSGYSSNSVPSNCEMNSATLGRRSANGQIVDCIHPMGMK</sequence>
<gene>
    <name evidence="2" type="ORF">FKW44_018232</name>
</gene>